<keyword evidence="10" id="KW-1185">Reference proteome</keyword>
<sequence length="566" mass="61584">MIRPPRTFDQHPQKQSEGCNMKPEECAVEAAPTLLSHDFKSDLHEVSVAISQSPWLKGLNPVVTLGSLAIIVGVIFAVLGFQEEAAALFDRVRSGITYYFTWYYVLIAALFLLFNGWLAFSRFGSIRLGHADEKPQYGYFSWFAMVFSAGQGIGLIFWSIAEPIFHLQSNPFAAEGMSPEAAESAMRITFFHWGLHAWSIYCIVALALAYAAYRKGLPLTIRSTLRPLFGKRMDGALGHTVDIMAILATIFGVATSLGLGAQQINAGLSRLVGLDSSVVVQLAIIAVITLVAMISAVSGVDRGVKRLSELNIWLTVALVLFFFIWGPTRYLIMSLVDATGDYLASFIEMSFWTDASHQDPAKWEGWKSSWQGWWTVFYWGWWLSWAPFVGVFIARVSRGRTIREFIFGVIGVSSLLTFIWVVAFGGTAVSNELFADGGISAAVSKDVANAFFATVDSMSLGGLGTMALWLGAVLVATYFITSSDSATLVMTTIMSHGAVHTAARHRVFWGVQQGLVAGVLLVAGGAASLATLQTAAIASALPFSVIMLLMCLSLVKALRQESIAKD</sequence>
<organism evidence="9 10">
    <name type="scientific">Pseudomonas benzenivorans</name>
    <dbReference type="NCBI Taxonomy" id="556533"/>
    <lineage>
        <taxon>Bacteria</taxon>
        <taxon>Pseudomonadati</taxon>
        <taxon>Pseudomonadota</taxon>
        <taxon>Gammaproteobacteria</taxon>
        <taxon>Pseudomonadales</taxon>
        <taxon>Pseudomonadaceae</taxon>
        <taxon>Pseudomonas</taxon>
    </lineage>
</organism>
<feature type="transmembrane region" description="Helical" evidence="8">
    <location>
        <begin position="312"/>
        <end position="332"/>
    </location>
</feature>
<dbReference type="NCBIfam" id="TIGR00842">
    <property type="entry name" value="bcct"/>
    <property type="match status" value="1"/>
</dbReference>
<evidence type="ECO:0000256" key="8">
    <source>
        <dbReference type="SAM" id="Phobius"/>
    </source>
</evidence>
<evidence type="ECO:0000256" key="2">
    <source>
        <dbReference type="ARBA" id="ARBA00005658"/>
    </source>
</evidence>
<evidence type="ECO:0000313" key="9">
    <source>
        <dbReference type="EMBL" id="UTW08103.1"/>
    </source>
</evidence>
<dbReference type="PANTHER" id="PTHR30047">
    <property type="entry name" value="HIGH-AFFINITY CHOLINE TRANSPORT PROTEIN-RELATED"/>
    <property type="match status" value="1"/>
</dbReference>
<proteinExistence type="inferred from homology"/>
<reference evidence="9" key="1">
    <citation type="submission" date="2021-04" db="EMBL/GenBank/DDBJ databases">
        <title>Oceanospirillales bacteria with DddD are important DMSP degraders in coastal seawater.</title>
        <authorList>
            <person name="Liu J."/>
        </authorList>
    </citation>
    <scope>NUCLEOTIDE SEQUENCE</scope>
    <source>
        <strain evidence="9">D13-4</strain>
    </source>
</reference>
<feature type="transmembrane region" description="Helical" evidence="8">
    <location>
        <begin position="193"/>
        <end position="213"/>
    </location>
</feature>
<evidence type="ECO:0000256" key="6">
    <source>
        <dbReference type="ARBA" id="ARBA00022989"/>
    </source>
</evidence>
<gene>
    <name evidence="9" type="ORF">KDW96_01870</name>
</gene>
<dbReference type="PANTHER" id="PTHR30047:SF7">
    <property type="entry name" value="HIGH-AFFINITY CHOLINE TRANSPORT PROTEIN"/>
    <property type="match status" value="1"/>
</dbReference>
<evidence type="ECO:0000256" key="7">
    <source>
        <dbReference type="ARBA" id="ARBA00023136"/>
    </source>
</evidence>
<feature type="transmembrane region" description="Helical" evidence="8">
    <location>
        <begin position="101"/>
        <end position="120"/>
    </location>
</feature>
<accession>A0ABY5H901</accession>
<feature type="transmembrane region" description="Helical" evidence="8">
    <location>
        <begin position="140"/>
        <end position="161"/>
    </location>
</feature>
<feature type="transmembrane region" description="Helical" evidence="8">
    <location>
        <begin position="535"/>
        <end position="555"/>
    </location>
</feature>
<dbReference type="Pfam" id="PF02028">
    <property type="entry name" value="BCCT"/>
    <property type="match status" value="1"/>
</dbReference>
<keyword evidence="3" id="KW-0813">Transport</keyword>
<dbReference type="Proteomes" id="UP001059672">
    <property type="component" value="Chromosome"/>
</dbReference>
<name>A0ABY5H901_9PSED</name>
<keyword evidence="5 8" id="KW-0812">Transmembrane</keyword>
<evidence type="ECO:0000256" key="5">
    <source>
        <dbReference type="ARBA" id="ARBA00022692"/>
    </source>
</evidence>
<feature type="transmembrane region" description="Helical" evidence="8">
    <location>
        <begin position="372"/>
        <end position="393"/>
    </location>
</feature>
<dbReference type="InterPro" id="IPR000060">
    <property type="entry name" value="BCCT_transptr"/>
</dbReference>
<keyword evidence="6 8" id="KW-1133">Transmembrane helix</keyword>
<feature type="transmembrane region" description="Helical" evidence="8">
    <location>
        <begin position="234"/>
        <end position="259"/>
    </location>
</feature>
<dbReference type="EMBL" id="CP073346">
    <property type="protein sequence ID" value="UTW08103.1"/>
    <property type="molecule type" value="Genomic_DNA"/>
</dbReference>
<comment type="similarity">
    <text evidence="2">Belongs to the BCCT transporter (TC 2.A.15) family.</text>
</comment>
<feature type="transmembrane region" description="Helical" evidence="8">
    <location>
        <begin position="507"/>
        <end position="529"/>
    </location>
</feature>
<evidence type="ECO:0000256" key="1">
    <source>
        <dbReference type="ARBA" id="ARBA00004651"/>
    </source>
</evidence>
<feature type="transmembrane region" description="Helical" evidence="8">
    <location>
        <begin position="279"/>
        <end position="300"/>
    </location>
</feature>
<feature type="transmembrane region" description="Helical" evidence="8">
    <location>
        <begin position="405"/>
        <end position="424"/>
    </location>
</feature>
<evidence type="ECO:0000256" key="4">
    <source>
        <dbReference type="ARBA" id="ARBA00022475"/>
    </source>
</evidence>
<keyword evidence="4" id="KW-1003">Cell membrane</keyword>
<keyword evidence="7 8" id="KW-0472">Membrane</keyword>
<feature type="transmembrane region" description="Helical" evidence="8">
    <location>
        <begin position="62"/>
        <end position="81"/>
    </location>
</feature>
<evidence type="ECO:0000256" key="3">
    <source>
        <dbReference type="ARBA" id="ARBA00022448"/>
    </source>
</evidence>
<protein>
    <submittedName>
        <fullName evidence="9">BCCT family transporter</fullName>
    </submittedName>
</protein>
<comment type="subcellular location">
    <subcellularLocation>
        <location evidence="1">Cell membrane</location>
        <topology evidence="1">Multi-pass membrane protein</topology>
    </subcellularLocation>
</comment>
<dbReference type="RefSeq" id="WP_255838701.1">
    <property type="nucleotide sequence ID" value="NZ_CP073346.1"/>
</dbReference>
<evidence type="ECO:0000313" key="10">
    <source>
        <dbReference type="Proteomes" id="UP001059672"/>
    </source>
</evidence>
<feature type="transmembrane region" description="Helical" evidence="8">
    <location>
        <begin position="466"/>
        <end position="495"/>
    </location>
</feature>